<dbReference type="EMBL" id="WNYA01000093">
    <property type="protein sequence ID" value="KAG8550059.1"/>
    <property type="molecule type" value="Genomic_DNA"/>
</dbReference>
<protein>
    <submittedName>
        <fullName evidence="2">Uncharacterized protein</fullName>
    </submittedName>
</protein>
<accession>A0AAV6ZKY9</accession>
<keyword evidence="3" id="KW-1185">Reference proteome</keyword>
<dbReference type="Proteomes" id="UP000824782">
    <property type="component" value="Unassembled WGS sequence"/>
</dbReference>
<evidence type="ECO:0000313" key="2">
    <source>
        <dbReference type="EMBL" id="KAG8550059.1"/>
    </source>
</evidence>
<comment type="caution">
    <text evidence="2">The sequence shown here is derived from an EMBL/GenBank/DDBJ whole genome shotgun (WGS) entry which is preliminary data.</text>
</comment>
<gene>
    <name evidence="2" type="ORF">GDO81_029105</name>
</gene>
<sequence>MGTLVSSDGGSGVSRCCWCICSRTLGEHRPSCEVHAVPSSSPPAVPPEERLAAGTGTILDLLGGSGASPSPFPDSVPGQLVGSPRSWSVPHSSPSCLTGRTGNGACQCRAPKASVLAPPCPTTHPPGSCS</sequence>
<reference evidence="2" key="1">
    <citation type="thesis" date="2020" institute="ProQuest LLC" country="789 East Eisenhower Parkway, Ann Arbor, MI, USA">
        <title>Comparative Genomics and Chromosome Evolution.</title>
        <authorList>
            <person name="Mudd A.B."/>
        </authorList>
    </citation>
    <scope>NUCLEOTIDE SEQUENCE</scope>
    <source>
        <strain evidence="2">237g6f4</strain>
        <tissue evidence="2">Blood</tissue>
    </source>
</reference>
<evidence type="ECO:0000256" key="1">
    <source>
        <dbReference type="SAM" id="MobiDB-lite"/>
    </source>
</evidence>
<feature type="region of interest" description="Disordered" evidence="1">
    <location>
        <begin position="64"/>
        <end position="86"/>
    </location>
</feature>
<evidence type="ECO:0000313" key="3">
    <source>
        <dbReference type="Proteomes" id="UP000824782"/>
    </source>
</evidence>
<dbReference type="AlphaFoldDB" id="A0AAV6ZKY9"/>
<proteinExistence type="predicted"/>
<name>A0AAV6ZKY9_ENGPU</name>
<organism evidence="2 3">
    <name type="scientific">Engystomops pustulosus</name>
    <name type="common">Tungara frog</name>
    <name type="synonym">Physalaemus pustulosus</name>
    <dbReference type="NCBI Taxonomy" id="76066"/>
    <lineage>
        <taxon>Eukaryota</taxon>
        <taxon>Metazoa</taxon>
        <taxon>Chordata</taxon>
        <taxon>Craniata</taxon>
        <taxon>Vertebrata</taxon>
        <taxon>Euteleostomi</taxon>
        <taxon>Amphibia</taxon>
        <taxon>Batrachia</taxon>
        <taxon>Anura</taxon>
        <taxon>Neobatrachia</taxon>
        <taxon>Hyloidea</taxon>
        <taxon>Leptodactylidae</taxon>
        <taxon>Leiuperinae</taxon>
        <taxon>Engystomops</taxon>
    </lineage>
</organism>